<organism evidence="1 2">
    <name type="scientific">Steinernema hermaphroditum</name>
    <dbReference type="NCBI Taxonomy" id="289476"/>
    <lineage>
        <taxon>Eukaryota</taxon>
        <taxon>Metazoa</taxon>
        <taxon>Ecdysozoa</taxon>
        <taxon>Nematoda</taxon>
        <taxon>Chromadorea</taxon>
        <taxon>Rhabditida</taxon>
        <taxon>Tylenchina</taxon>
        <taxon>Panagrolaimomorpha</taxon>
        <taxon>Strongyloidoidea</taxon>
        <taxon>Steinernematidae</taxon>
        <taxon>Steinernema</taxon>
    </lineage>
</organism>
<evidence type="ECO:0008006" key="3">
    <source>
        <dbReference type="Google" id="ProtNLM"/>
    </source>
</evidence>
<sequence length="208" mass="22830">MDCGCENTCICPSVDCSRESCGPPGCYCDPAIYQLIHYVRENGTCMGSYECTNSDYECCPPCQQNEICVITPQYCPRELCPPPTAYCESLGSSNTNEPTTTSVTSHYCPPGSIWMDCGCENTCNCPSVDCSRESCGPPGCYCDPGKYQLIHYVRENGTCLGSWECTNPDYECCPPCQQNEICVITPQYCPRAPCPPPTAYCEINTNTD</sequence>
<accession>A0AA39HA47</accession>
<gene>
    <name evidence="1" type="ORF">QR680_016118</name>
</gene>
<reference evidence="1" key="1">
    <citation type="submission" date="2023-06" db="EMBL/GenBank/DDBJ databases">
        <title>Genomic analysis of the entomopathogenic nematode Steinernema hermaphroditum.</title>
        <authorList>
            <person name="Schwarz E.M."/>
            <person name="Heppert J.K."/>
            <person name="Baniya A."/>
            <person name="Schwartz H.T."/>
            <person name="Tan C.-H."/>
            <person name="Antoshechkin I."/>
            <person name="Sternberg P.W."/>
            <person name="Goodrich-Blair H."/>
            <person name="Dillman A.R."/>
        </authorList>
    </citation>
    <scope>NUCLEOTIDE SEQUENCE</scope>
    <source>
        <strain evidence="1">PS9179</strain>
        <tissue evidence="1">Whole animal</tissue>
    </source>
</reference>
<dbReference type="Proteomes" id="UP001175271">
    <property type="component" value="Unassembled WGS sequence"/>
</dbReference>
<comment type="caution">
    <text evidence="1">The sequence shown here is derived from an EMBL/GenBank/DDBJ whole genome shotgun (WGS) entry which is preliminary data.</text>
</comment>
<protein>
    <recommendedName>
        <fullName evidence="3">TIL domain-containing protein</fullName>
    </recommendedName>
</protein>
<name>A0AA39HA47_9BILA</name>
<evidence type="ECO:0000313" key="1">
    <source>
        <dbReference type="EMBL" id="KAK0402053.1"/>
    </source>
</evidence>
<proteinExistence type="predicted"/>
<evidence type="ECO:0000313" key="2">
    <source>
        <dbReference type="Proteomes" id="UP001175271"/>
    </source>
</evidence>
<keyword evidence="2" id="KW-1185">Reference proteome</keyword>
<dbReference type="EMBL" id="JAUCMV010000004">
    <property type="protein sequence ID" value="KAK0402053.1"/>
    <property type="molecule type" value="Genomic_DNA"/>
</dbReference>
<dbReference type="AlphaFoldDB" id="A0AA39HA47"/>